<protein>
    <submittedName>
        <fullName evidence="2">1914_t:CDS:1</fullName>
    </submittedName>
</protein>
<evidence type="ECO:0000256" key="1">
    <source>
        <dbReference type="SAM" id="MobiDB-lite"/>
    </source>
</evidence>
<gene>
    <name evidence="2" type="ORF">RFULGI_LOCUS12200</name>
</gene>
<reference evidence="2" key="1">
    <citation type="submission" date="2021-06" db="EMBL/GenBank/DDBJ databases">
        <authorList>
            <person name="Kallberg Y."/>
            <person name="Tangrot J."/>
            <person name="Rosling A."/>
        </authorList>
    </citation>
    <scope>NUCLEOTIDE SEQUENCE</scope>
    <source>
        <strain evidence="2">IN212</strain>
    </source>
</reference>
<feature type="non-terminal residue" evidence="2">
    <location>
        <position position="1"/>
    </location>
</feature>
<evidence type="ECO:0000313" key="3">
    <source>
        <dbReference type="Proteomes" id="UP000789396"/>
    </source>
</evidence>
<sequence length="50" mass="5931">EGTINARREREKTKKQKVRREMQERDSKTAMREIVEGIATRIKGDNKQET</sequence>
<keyword evidence="3" id="KW-1185">Reference proteome</keyword>
<proteinExistence type="predicted"/>
<evidence type="ECO:0000313" key="2">
    <source>
        <dbReference type="EMBL" id="CAG8731855.1"/>
    </source>
</evidence>
<comment type="caution">
    <text evidence="2">The sequence shown here is derived from an EMBL/GenBank/DDBJ whole genome shotgun (WGS) entry which is preliminary data.</text>
</comment>
<feature type="compositionally biased region" description="Basic and acidic residues" evidence="1">
    <location>
        <begin position="19"/>
        <end position="28"/>
    </location>
</feature>
<dbReference type="Proteomes" id="UP000789396">
    <property type="component" value="Unassembled WGS sequence"/>
</dbReference>
<organism evidence="2 3">
    <name type="scientific">Racocetra fulgida</name>
    <dbReference type="NCBI Taxonomy" id="60492"/>
    <lineage>
        <taxon>Eukaryota</taxon>
        <taxon>Fungi</taxon>
        <taxon>Fungi incertae sedis</taxon>
        <taxon>Mucoromycota</taxon>
        <taxon>Glomeromycotina</taxon>
        <taxon>Glomeromycetes</taxon>
        <taxon>Diversisporales</taxon>
        <taxon>Gigasporaceae</taxon>
        <taxon>Racocetra</taxon>
    </lineage>
</organism>
<accession>A0A9N9NF50</accession>
<feature type="compositionally biased region" description="Basic and acidic residues" evidence="1">
    <location>
        <begin position="1"/>
        <end position="12"/>
    </location>
</feature>
<dbReference type="AlphaFoldDB" id="A0A9N9NF50"/>
<feature type="region of interest" description="Disordered" evidence="1">
    <location>
        <begin position="1"/>
        <end position="28"/>
    </location>
</feature>
<dbReference type="EMBL" id="CAJVPZ010028600">
    <property type="protein sequence ID" value="CAG8731855.1"/>
    <property type="molecule type" value="Genomic_DNA"/>
</dbReference>
<name>A0A9N9NF50_9GLOM</name>